<dbReference type="Pfam" id="PF00300">
    <property type="entry name" value="His_Phos_1"/>
    <property type="match status" value="2"/>
</dbReference>
<dbReference type="FunFam" id="3.40.50.1240:FF:000003">
    <property type="entry name" value="2,3-bisphosphoglycerate-dependent phosphoglycerate mutase"/>
    <property type="match status" value="1"/>
</dbReference>
<dbReference type="UniPathway" id="UPA00109">
    <property type="reaction ID" value="UER00186"/>
</dbReference>
<gene>
    <name evidence="6 11" type="primary">gpmA</name>
    <name evidence="12" type="ORF">D3868_16790</name>
    <name evidence="11" type="ORF">SIM66_12440</name>
</gene>
<dbReference type="Proteomes" id="UP001277471">
    <property type="component" value="Unassembled WGS sequence"/>
</dbReference>
<comment type="function">
    <text evidence="6 10">Catalyzes the interconversion of 2-phosphoglycerate and 3-phosphoglycerate.</text>
</comment>
<proteinExistence type="inferred from homology"/>
<keyword evidence="12" id="KW-0614">Plasmid</keyword>
<dbReference type="InterPro" id="IPR013078">
    <property type="entry name" value="His_Pase_superF_clade-1"/>
</dbReference>
<evidence type="ECO:0000256" key="6">
    <source>
        <dbReference type="HAMAP-Rule" id="MF_01039"/>
    </source>
</evidence>
<feature type="binding site" evidence="6 8">
    <location>
        <begin position="8"/>
        <end position="15"/>
    </location>
    <ligand>
        <name>substrate</name>
    </ligand>
</feature>
<evidence type="ECO:0000256" key="4">
    <source>
        <dbReference type="ARBA" id="ARBA00023152"/>
    </source>
</evidence>
<keyword evidence="14" id="KW-1185">Reference proteome</keyword>
<dbReference type="PROSITE" id="PS00175">
    <property type="entry name" value="PG_MUTASE"/>
    <property type="match status" value="1"/>
</dbReference>
<accession>A0A0P0EFG5</accession>
<keyword evidence="4 6" id="KW-0324">Glycolysis</keyword>
<dbReference type="InterPro" id="IPR001345">
    <property type="entry name" value="PG/BPGM_mutase_AS"/>
</dbReference>
<feature type="binding site" evidence="6 8">
    <location>
        <begin position="87"/>
        <end position="90"/>
    </location>
    <ligand>
        <name>substrate</name>
    </ligand>
</feature>
<dbReference type="KEGG" id="abf:AMK58_20505"/>
<dbReference type="PANTHER" id="PTHR11931">
    <property type="entry name" value="PHOSPHOGLYCERATE MUTASE"/>
    <property type="match status" value="1"/>
</dbReference>
<sequence>MHRLVLLRHGQSVWNRSDLFTGWTDVDLTEQGVAETRHAAGLLKQAGFDFDVAFTSVLKRAIRTLDIVLEEMDRMWLPVHKHWRLNERHYGALQGLNKTETAARHGADQVFLWRRSWDVPPPPVEPEDPCSAVSDRRYAGIGRANLPRGESLKDTTDRVIPFWEEGICPALRLGARVLVSAHGNSLRGLVKHLDKVPDQDIPLFEIPTSRPLVYELGADLVPLRRYFLTEGGGTEEITWPRRDDAGQSGIVAA</sequence>
<dbReference type="NCBIfam" id="TIGR01258">
    <property type="entry name" value="pgm_1"/>
    <property type="match status" value="1"/>
</dbReference>
<evidence type="ECO:0000256" key="10">
    <source>
        <dbReference type="RuleBase" id="RU004512"/>
    </source>
</evidence>
<dbReference type="InterPro" id="IPR005952">
    <property type="entry name" value="Phosphogly_mut1"/>
</dbReference>
<evidence type="ECO:0000256" key="1">
    <source>
        <dbReference type="ARBA" id="ARBA00000380"/>
    </source>
</evidence>
<reference evidence="12 13" key="1">
    <citation type="submission" date="2018-09" db="EMBL/GenBank/DDBJ databases">
        <title>Whole genome based analysis of evolution and adaptive divergence in Indian and Brazilian strains of Azospirillum brasilense.</title>
        <authorList>
            <person name="Singh C."/>
            <person name="Tripathi A.K."/>
        </authorList>
    </citation>
    <scope>NUCLEOTIDE SEQUENCE [LARGE SCALE GENOMIC DNA]</scope>
    <source>
        <strain evidence="12 13">MTCC4038</strain>
        <plasmid evidence="12 13">p1</plasmid>
    </source>
</reference>
<feature type="binding site" evidence="6 8">
    <location>
        <begin position="21"/>
        <end position="22"/>
    </location>
    <ligand>
        <name>substrate</name>
    </ligand>
</feature>
<dbReference type="GeneID" id="56451486"/>
<dbReference type="NCBIfam" id="NF010713">
    <property type="entry name" value="PRK14115.1"/>
    <property type="match status" value="1"/>
</dbReference>
<dbReference type="Gene3D" id="3.40.50.1240">
    <property type="entry name" value="Phosphoglycerate mutase-like"/>
    <property type="match status" value="1"/>
</dbReference>
<dbReference type="GO" id="GO:0006094">
    <property type="term" value="P:gluconeogenesis"/>
    <property type="evidence" value="ECO:0007669"/>
    <property type="project" value="UniProtKB-UniRule"/>
</dbReference>
<dbReference type="CDD" id="cd07067">
    <property type="entry name" value="HP_PGM_like"/>
    <property type="match status" value="1"/>
</dbReference>
<dbReference type="Proteomes" id="UP000298774">
    <property type="component" value="Plasmid p1"/>
</dbReference>
<evidence type="ECO:0000256" key="7">
    <source>
        <dbReference type="PIRSR" id="PIRSR613078-1"/>
    </source>
</evidence>
<dbReference type="GO" id="GO:0006096">
    <property type="term" value="P:glycolytic process"/>
    <property type="evidence" value="ECO:0007669"/>
    <property type="project" value="UniProtKB-UniRule"/>
</dbReference>
<evidence type="ECO:0000256" key="2">
    <source>
        <dbReference type="ARBA" id="ARBA00006717"/>
    </source>
</evidence>
<feature type="binding site" evidence="6 8">
    <location>
        <begin position="114"/>
        <end position="115"/>
    </location>
    <ligand>
        <name>substrate</name>
    </ligand>
</feature>
<comment type="pathway">
    <text evidence="6 10">Carbohydrate degradation; glycolysis; pyruvate from D-glyceraldehyde 3-phosphate: step 3/5.</text>
</comment>
<dbReference type="SUPFAM" id="SSF53254">
    <property type="entry name" value="Phosphoglycerate mutase-like"/>
    <property type="match status" value="1"/>
</dbReference>
<dbReference type="EMBL" id="JAWXYC010000003">
    <property type="protein sequence ID" value="MDX5951997.1"/>
    <property type="molecule type" value="Genomic_DNA"/>
</dbReference>
<feature type="binding site" evidence="6 8">
    <location>
        <position position="60"/>
    </location>
    <ligand>
        <name>substrate</name>
    </ligand>
</feature>
<evidence type="ECO:0000313" key="14">
    <source>
        <dbReference type="Proteomes" id="UP001277471"/>
    </source>
</evidence>
<comment type="catalytic activity">
    <reaction evidence="1 6 10">
        <text>(2R)-2-phosphoglycerate = (2R)-3-phosphoglycerate</text>
        <dbReference type="Rhea" id="RHEA:15901"/>
        <dbReference type="ChEBI" id="CHEBI:58272"/>
        <dbReference type="ChEBI" id="CHEBI:58289"/>
        <dbReference type="EC" id="5.4.2.11"/>
    </reaction>
</comment>
<dbReference type="InterPro" id="IPR029033">
    <property type="entry name" value="His_PPase_superfam"/>
</dbReference>
<dbReference type="RefSeq" id="WP_035678242.1">
    <property type="nucleotide sequence ID" value="NZ_CP012915.1"/>
</dbReference>
<name>A0A0P0EFG5_AZOBR</name>
<organism evidence="12 13">
    <name type="scientific">Azospirillum brasilense</name>
    <dbReference type="NCBI Taxonomy" id="192"/>
    <lineage>
        <taxon>Bacteria</taxon>
        <taxon>Pseudomonadati</taxon>
        <taxon>Pseudomonadota</taxon>
        <taxon>Alphaproteobacteria</taxon>
        <taxon>Rhodospirillales</taxon>
        <taxon>Azospirillaceae</taxon>
        <taxon>Azospirillum</taxon>
    </lineage>
</organism>
<feature type="site" description="Transition state stabilizer" evidence="6 9">
    <location>
        <position position="182"/>
    </location>
</feature>
<comment type="similarity">
    <text evidence="2 6">Belongs to the phosphoglycerate mutase family. BPG-dependent PGAM subfamily.</text>
</comment>
<evidence type="ECO:0000256" key="5">
    <source>
        <dbReference type="ARBA" id="ARBA00023235"/>
    </source>
</evidence>
<feature type="active site" description="Tele-phosphohistidine intermediate" evidence="6 7">
    <location>
        <position position="9"/>
    </location>
</feature>
<evidence type="ECO:0000256" key="3">
    <source>
        <dbReference type="ARBA" id="ARBA00022432"/>
    </source>
</evidence>
<dbReference type="HAMAP" id="MF_01039">
    <property type="entry name" value="PGAM_GpmA"/>
    <property type="match status" value="1"/>
</dbReference>
<dbReference type="EC" id="5.4.2.11" evidence="6 10"/>
<comment type="subunit">
    <text evidence="6">Homodimer.</text>
</comment>
<dbReference type="EMBL" id="CP032340">
    <property type="protein sequence ID" value="QCO10730.1"/>
    <property type="molecule type" value="Genomic_DNA"/>
</dbReference>
<keyword evidence="5 6" id="KW-0413">Isomerase</keyword>
<reference evidence="11 14" key="2">
    <citation type="submission" date="2023-11" db="EMBL/GenBank/DDBJ databases">
        <title>MicrobeMod: A computational toolkit for identifying prokaryotic methylation and restriction-modification with nanopore sequencing.</title>
        <authorList>
            <person name="Crits-Christoph A."/>
            <person name="Kang S.C."/>
            <person name="Lee H."/>
            <person name="Ostrov N."/>
        </authorList>
    </citation>
    <scope>NUCLEOTIDE SEQUENCE [LARGE SCALE GENOMIC DNA]</scope>
    <source>
        <strain evidence="11 14">ATCC 29145</strain>
    </source>
</reference>
<keyword evidence="3 6" id="KW-0312">Gluconeogenesis</keyword>
<feature type="binding site" evidence="6 8">
    <location>
        <begin position="183"/>
        <end position="184"/>
    </location>
    <ligand>
        <name>substrate</name>
    </ligand>
</feature>
<dbReference type="SMART" id="SM00855">
    <property type="entry name" value="PGAM"/>
    <property type="match status" value="1"/>
</dbReference>
<geneLocation type="plasmid" evidence="12 13">
    <name>p1</name>
</geneLocation>
<dbReference type="GO" id="GO:0004619">
    <property type="term" value="F:phosphoglycerate mutase activity"/>
    <property type="evidence" value="ECO:0007669"/>
    <property type="project" value="UniProtKB-UniRule"/>
</dbReference>
<feature type="binding site" evidence="6 8">
    <location>
        <position position="98"/>
    </location>
    <ligand>
        <name>substrate</name>
    </ligand>
</feature>
<evidence type="ECO:0000313" key="13">
    <source>
        <dbReference type="Proteomes" id="UP000298774"/>
    </source>
</evidence>
<feature type="active site" description="Proton donor/acceptor" evidence="6 7">
    <location>
        <position position="87"/>
    </location>
</feature>
<evidence type="ECO:0000256" key="9">
    <source>
        <dbReference type="PIRSR" id="PIRSR613078-3"/>
    </source>
</evidence>
<evidence type="ECO:0000313" key="12">
    <source>
        <dbReference type="EMBL" id="QCO10730.1"/>
    </source>
</evidence>
<protein>
    <recommendedName>
        <fullName evidence="6 10">2,3-bisphosphoglycerate-dependent phosphoglycerate mutase</fullName>
        <shortName evidence="6">BPG-dependent PGAM</shortName>
        <shortName evidence="6">PGAM</shortName>
        <shortName evidence="6">Phosphoglyceromutase</shortName>
        <shortName evidence="6">dPGM</shortName>
        <ecNumber evidence="6 10">5.4.2.11</ecNumber>
    </recommendedName>
</protein>
<evidence type="ECO:0000313" key="11">
    <source>
        <dbReference type="EMBL" id="MDX5951997.1"/>
    </source>
</evidence>
<dbReference type="AlphaFoldDB" id="A0A0P0EFG5"/>
<evidence type="ECO:0000256" key="8">
    <source>
        <dbReference type="PIRSR" id="PIRSR613078-2"/>
    </source>
</evidence>